<dbReference type="Proteomes" id="UP000639419">
    <property type="component" value="Unassembled WGS sequence"/>
</dbReference>
<dbReference type="EMBL" id="WHOR01000143">
    <property type="protein sequence ID" value="NUB21086.1"/>
    <property type="molecule type" value="Genomic_DNA"/>
</dbReference>
<dbReference type="PANTHER" id="PTHR37460">
    <property type="entry name" value="ENDONUCLEASE III"/>
    <property type="match status" value="1"/>
</dbReference>
<evidence type="ECO:0000313" key="2">
    <source>
        <dbReference type="Proteomes" id="UP000639419"/>
    </source>
</evidence>
<organism evidence="1 2">
    <name type="scientific">Azospirillum formosense</name>
    <dbReference type="NCBI Taxonomy" id="861533"/>
    <lineage>
        <taxon>Bacteria</taxon>
        <taxon>Pseudomonadati</taxon>
        <taxon>Pseudomonadota</taxon>
        <taxon>Alphaproteobacteria</taxon>
        <taxon>Rhodospirillales</taxon>
        <taxon>Azospirillaceae</taxon>
        <taxon>Azospirillum</taxon>
    </lineage>
</organism>
<dbReference type="RefSeq" id="WP_174440022.1">
    <property type="nucleotide sequence ID" value="NZ_BAABCC010000004.1"/>
</dbReference>
<comment type="caution">
    <text evidence="1">The sequence shown here is derived from an EMBL/GenBank/DDBJ whole genome shotgun (WGS) entry which is preliminary data.</text>
</comment>
<gene>
    <name evidence="1" type="ORF">GBZ26_18025</name>
</gene>
<keyword evidence="2" id="KW-1185">Reference proteome</keyword>
<dbReference type="PANTHER" id="PTHR37460:SF1">
    <property type="entry name" value="ENDONUCLEASE III"/>
    <property type="match status" value="1"/>
</dbReference>
<accession>A0ABX2KWT0</accession>
<evidence type="ECO:0000313" key="1">
    <source>
        <dbReference type="EMBL" id="NUB21086.1"/>
    </source>
</evidence>
<dbReference type="CDD" id="cd10441">
    <property type="entry name" value="GIY-YIG_COG1833"/>
    <property type="match status" value="1"/>
</dbReference>
<name>A0ABX2KWT0_9PROT</name>
<proteinExistence type="predicted"/>
<protein>
    <submittedName>
        <fullName evidence="1">DUF123 domain-containing protein</fullName>
    </submittedName>
</protein>
<dbReference type="Pfam" id="PF01986">
    <property type="entry name" value="DUF123"/>
    <property type="match status" value="1"/>
</dbReference>
<dbReference type="InterPro" id="IPR002837">
    <property type="entry name" value="DUF123"/>
</dbReference>
<sequence length="153" mass="16751">MPPDPQFHDRPDTLPPEPGAYVLLIALDRELTLCLPGKPERVLAPGRYLYCGSARGPGGLRARVGRHFRRDKPERWHIDRLTAAGRMLGVWIVPGGDECALVAALSGLPVPVPGFGSSDCRRCSSHLLAWPKGASIPFQSRKLEALRGVRSRN</sequence>
<reference evidence="1 2" key="1">
    <citation type="submission" date="2019-10" db="EMBL/GenBank/DDBJ databases">
        <title>Genome sequence of Azospirillum formosense CC-Nfb-7.</title>
        <authorList>
            <person name="Ambrosini A."/>
            <person name="Sant'Anna F.H."/>
            <person name="Cassan F.D."/>
            <person name="Souza E.M."/>
            <person name="Passaglia L.M.P."/>
        </authorList>
    </citation>
    <scope>NUCLEOTIDE SEQUENCE [LARGE SCALE GENOMIC DNA]</scope>
    <source>
        <strain evidence="1 2">CC-NFb-7</strain>
    </source>
</reference>